<sequence>MDKLIDYAIQTNSGLFAVLFIVLLSITIGFVRWVIKTNNEREKRYIGVIDKQAEGLKMIDHIHKDVKEMKEHLFRK</sequence>
<gene>
    <name evidence="2" type="ORF">KS407_22075</name>
</gene>
<dbReference type="EMBL" id="JAHQCR010000088">
    <property type="protein sequence ID" value="MBU9724115.1"/>
    <property type="molecule type" value="Genomic_DNA"/>
</dbReference>
<keyword evidence="1" id="KW-0812">Transmembrane</keyword>
<reference evidence="2 3" key="1">
    <citation type="submission" date="2021-06" db="EMBL/GenBank/DDBJ databases">
        <title>Bacillus sp. RD4P76, an endophyte from a halophyte.</title>
        <authorList>
            <person name="Sun J.-Q."/>
        </authorList>
    </citation>
    <scope>NUCLEOTIDE SEQUENCE [LARGE SCALE GENOMIC DNA]</scope>
    <source>
        <strain evidence="2 3">JCM 17098</strain>
    </source>
</reference>
<comment type="caution">
    <text evidence="2">The sequence shown here is derived from an EMBL/GenBank/DDBJ whole genome shotgun (WGS) entry which is preliminary data.</text>
</comment>
<dbReference type="InterPro" id="IPR024405">
    <property type="entry name" value="Phage_BhlA/UviB"/>
</dbReference>
<dbReference type="RefSeq" id="WP_176371356.1">
    <property type="nucleotide sequence ID" value="NZ_JAHQCR010000088.1"/>
</dbReference>
<evidence type="ECO:0000313" key="3">
    <source>
        <dbReference type="Proteomes" id="UP000790580"/>
    </source>
</evidence>
<evidence type="ECO:0000256" key="1">
    <source>
        <dbReference type="SAM" id="Phobius"/>
    </source>
</evidence>
<keyword evidence="3" id="KW-1185">Reference proteome</keyword>
<evidence type="ECO:0000313" key="2">
    <source>
        <dbReference type="EMBL" id="MBU9724115.1"/>
    </source>
</evidence>
<feature type="transmembrane region" description="Helical" evidence="1">
    <location>
        <begin position="15"/>
        <end position="35"/>
    </location>
</feature>
<protein>
    <submittedName>
        <fullName evidence="2">Uncharacterized protein</fullName>
    </submittedName>
</protein>
<dbReference type="Pfam" id="PF10960">
    <property type="entry name" value="Holin_BhlA"/>
    <property type="match status" value="1"/>
</dbReference>
<organism evidence="2 3">
    <name type="scientific">Evansella alkalicola</name>
    <dbReference type="NCBI Taxonomy" id="745819"/>
    <lineage>
        <taxon>Bacteria</taxon>
        <taxon>Bacillati</taxon>
        <taxon>Bacillota</taxon>
        <taxon>Bacilli</taxon>
        <taxon>Bacillales</taxon>
        <taxon>Bacillaceae</taxon>
        <taxon>Evansella</taxon>
    </lineage>
</organism>
<keyword evidence="1" id="KW-0472">Membrane</keyword>
<accession>A0ABS6JZT8</accession>
<keyword evidence="1" id="KW-1133">Transmembrane helix</keyword>
<dbReference type="Proteomes" id="UP000790580">
    <property type="component" value="Unassembled WGS sequence"/>
</dbReference>
<proteinExistence type="predicted"/>
<name>A0ABS6JZT8_9BACI</name>